<keyword evidence="11" id="KW-0829">Tyrosine-protein kinase</keyword>
<keyword evidence="8" id="KW-0418">Kinase</keyword>
<dbReference type="PANTHER" id="PTHR46877:SF14">
    <property type="entry name" value="RECEPTOR PROTEIN-TYROSINE KINASE"/>
    <property type="match status" value="1"/>
</dbReference>
<evidence type="ECO:0000256" key="5">
    <source>
        <dbReference type="ARBA" id="ARBA00022679"/>
    </source>
</evidence>
<dbReference type="GO" id="GO:0005524">
    <property type="term" value="F:ATP binding"/>
    <property type="evidence" value="ECO:0007669"/>
    <property type="project" value="UniProtKB-KW"/>
</dbReference>
<dbReference type="FunFam" id="1.10.510.10:FF:000268">
    <property type="entry name" value="Receptor protein-tyrosine kinase"/>
    <property type="match status" value="1"/>
</dbReference>
<evidence type="ECO:0000256" key="7">
    <source>
        <dbReference type="ARBA" id="ARBA00022741"/>
    </source>
</evidence>
<dbReference type="OrthoDB" id="4062651at2759"/>
<evidence type="ECO:0000256" key="4">
    <source>
        <dbReference type="ARBA" id="ARBA00022553"/>
    </source>
</evidence>
<keyword evidence="6" id="KW-0732">Signal</keyword>
<keyword evidence="10" id="KW-0472">Membrane</keyword>
<comment type="subcellular location">
    <subcellularLocation>
        <location evidence="1">Cell membrane</location>
        <topology evidence="1">Single-pass type I membrane protein</topology>
    </subcellularLocation>
</comment>
<dbReference type="PANTHER" id="PTHR46877">
    <property type="entry name" value="EPH RECEPTOR A5"/>
    <property type="match status" value="1"/>
</dbReference>
<dbReference type="Gene3D" id="1.10.150.50">
    <property type="entry name" value="Transcription Factor, Ets-1"/>
    <property type="match status" value="1"/>
</dbReference>
<dbReference type="InterPro" id="IPR011009">
    <property type="entry name" value="Kinase-like_dom_sf"/>
</dbReference>
<organism evidence="16 17">
    <name type="scientific">Adineta ricciae</name>
    <name type="common">Rotifer</name>
    <dbReference type="NCBI Taxonomy" id="249248"/>
    <lineage>
        <taxon>Eukaryota</taxon>
        <taxon>Metazoa</taxon>
        <taxon>Spiralia</taxon>
        <taxon>Gnathifera</taxon>
        <taxon>Rotifera</taxon>
        <taxon>Eurotatoria</taxon>
        <taxon>Bdelloidea</taxon>
        <taxon>Adinetida</taxon>
        <taxon>Adinetidae</taxon>
        <taxon>Adineta</taxon>
    </lineage>
</organism>
<dbReference type="SUPFAM" id="SSF56112">
    <property type="entry name" value="Protein kinase-like (PK-like)"/>
    <property type="match status" value="1"/>
</dbReference>
<dbReference type="InterPro" id="IPR001245">
    <property type="entry name" value="Ser-Thr/Tyr_kinase_cat_dom"/>
</dbReference>
<dbReference type="Pfam" id="PF07714">
    <property type="entry name" value="PK_Tyr_Ser-Thr"/>
    <property type="match status" value="1"/>
</dbReference>
<keyword evidence="4" id="KW-0597">Phosphoprotein</keyword>
<dbReference type="SUPFAM" id="SSF47769">
    <property type="entry name" value="SAM/Pointed domain"/>
    <property type="match status" value="1"/>
</dbReference>
<dbReference type="InterPro" id="IPR013761">
    <property type="entry name" value="SAM/pointed_sf"/>
</dbReference>
<evidence type="ECO:0000313" key="16">
    <source>
        <dbReference type="EMBL" id="CAF0868873.1"/>
    </source>
</evidence>
<keyword evidence="5" id="KW-0808">Transferase</keyword>
<dbReference type="PROSITE" id="PS50105">
    <property type="entry name" value="SAM_DOMAIN"/>
    <property type="match status" value="1"/>
</dbReference>
<dbReference type="InterPro" id="IPR001660">
    <property type="entry name" value="SAM"/>
</dbReference>
<accession>A0A813X7D6</accession>
<evidence type="ECO:0000256" key="9">
    <source>
        <dbReference type="ARBA" id="ARBA00022840"/>
    </source>
</evidence>
<dbReference type="InterPro" id="IPR008266">
    <property type="entry name" value="Tyr_kinase_AS"/>
</dbReference>
<protein>
    <recommendedName>
        <fullName evidence="2">receptor protein-tyrosine kinase</fullName>
        <ecNumber evidence="2">2.7.10.1</ecNumber>
    </recommendedName>
</protein>
<keyword evidence="9" id="KW-0067">ATP-binding</keyword>
<evidence type="ECO:0000256" key="10">
    <source>
        <dbReference type="ARBA" id="ARBA00023136"/>
    </source>
</evidence>
<evidence type="ECO:0000259" key="14">
    <source>
        <dbReference type="PROSITE" id="PS50011"/>
    </source>
</evidence>
<dbReference type="InterPro" id="IPR050449">
    <property type="entry name" value="Ephrin_rcpt_TKs"/>
</dbReference>
<dbReference type="InterPro" id="IPR000719">
    <property type="entry name" value="Prot_kinase_dom"/>
</dbReference>
<reference evidence="16" key="1">
    <citation type="submission" date="2021-02" db="EMBL/GenBank/DDBJ databases">
        <authorList>
            <person name="Nowell W R."/>
        </authorList>
    </citation>
    <scope>NUCLEOTIDE SEQUENCE</scope>
</reference>
<evidence type="ECO:0000313" key="17">
    <source>
        <dbReference type="Proteomes" id="UP000663852"/>
    </source>
</evidence>
<dbReference type="Proteomes" id="UP000663852">
    <property type="component" value="Unassembled WGS sequence"/>
</dbReference>
<dbReference type="PROSITE" id="PS50011">
    <property type="entry name" value="PROTEIN_KINASE_DOM"/>
    <property type="match status" value="1"/>
</dbReference>
<feature type="domain" description="SAM" evidence="15">
    <location>
        <begin position="288"/>
        <end position="354"/>
    </location>
</feature>
<keyword evidence="7" id="KW-0547">Nucleotide-binding</keyword>
<evidence type="ECO:0000256" key="6">
    <source>
        <dbReference type="ARBA" id="ARBA00022729"/>
    </source>
</evidence>
<dbReference type="GO" id="GO:0030425">
    <property type="term" value="C:dendrite"/>
    <property type="evidence" value="ECO:0007669"/>
    <property type="project" value="TreeGrafter"/>
</dbReference>
<evidence type="ECO:0000256" key="13">
    <source>
        <dbReference type="ARBA" id="ARBA00023180"/>
    </source>
</evidence>
<keyword evidence="13" id="KW-0325">Glycoprotein</keyword>
<dbReference type="AlphaFoldDB" id="A0A813X7D6"/>
<dbReference type="Gene3D" id="1.10.510.10">
    <property type="entry name" value="Transferase(Phosphotransferase) domain 1"/>
    <property type="match status" value="1"/>
</dbReference>
<keyword evidence="12" id="KW-0675">Receptor</keyword>
<dbReference type="SMART" id="SM00219">
    <property type="entry name" value="TyrKc"/>
    <property type="match status" value="1"/>
</dbReference>
<evidence type="ECO:0000256" key="8">
    <source>
        <dbReference type="ARBA" id="ARBA00022777"/>
    </source>
</evidence>
<evidence type="ECO:0000256" key="3">
    <source>
        <dbReference type="ARBA" id="ARBA00022475"/>
    </source>
</evidence>
<evidence type="ECO:0000256" key="12">
    <source>
        <dbReference type="ARBA" id="ARBA00023170"/>
    </source>
</evidence>
<dbReference type="GO" id="GO:0005886">
    <property type="term" value="C:plasma membrane"/>
    <property type="evidence" value="ECO:0007669"/>
    <property type="project" value="UniProtKB-SubCell"/>
</dbReference>
<evidence type="ECO:0000256" key="11">
    <source>
        <dbReference type="ARBA" id="ARBA00023137"/>
    </source>
</evidence>
<dbReference type="Gene3D" id="3.30.200.20">
    <property type="entry name" value="Phosphorylase Kinase, domain 1"/>
    <property type="match status" value="1"/>
</dbReference>
<feature type="domain" description="Protein kinase" evidence="14">
    <location>
        <begin position="1"/>
        <end position="262"/>
    </location>
</feature>
<evidence type="ECO:0000259" key="15">
    <source>
        <dbReference type="PROSITE" id="PS50105"/>
    </source>
</evidence>
<sequence>MFSLSSIRGEFGDVCRGRLRKGNSMKDIPVAIKTLKAGATEKTRLDFLSEASIMGQFNNENVIFLEGVVTKHHPIMIITEYMENGSLDTYLRANEGNTCLDTLQLTRMLRGIASGMKYLSEMKYVHRDLAARNILVNKDLVCKVADFGLSREIDEGESYTTKGGKIPIRWTAIEAIDYRKFTSASDVWSFGVLCWEVVSFGERPFWNWSNQDVIKTIKNAYRLPPPMGCSDVLYQLMLACWNDNYLQRPKFCDIVQQLTQFIQVPNVLIPLAKQKFVFVNHPDEPNLAQLTSVTDWLHKLQLDRLLHLFLNLGYTNLSQICHFNLADLKEYLGNHVTIDEQNHLMDSLTHLRSQLVLISSNSLITSEGYLV</sequence>
<dbReference type="EC" id="2.7.10.1" evidence="2"/>
<dbReference type="GO" id="GO:0007411">
    <property type="term" value="P:axon guidance"/>
    <property type="evidence" value="ECO:0007669"/>
    <property type="project" value="TreeGrafter"/>
</dbReference>
<dbReference type="PRINTS" id="PR00109">
    <property type="entry name" value="TYRKINASE"/>
</dbReference>
<dbReference type="EMBL" id="CAJNOJ010000026">
    <property type="protein sequence ID" value="CAF0868873.1"/>
    <property type="molecule type" value="Genomic_DNA"/>
</dbReference>
<dbReference type="InterPro" id="IPR020635">
    <property type="entry name" value="Tyr_kinase_cat_dom"/>
</dbReference>
<evidence type="ECO:0000256" key="1">
    <source>
        <dbReference type="ARBA" id="ARBA00004251"/>
    </source>
</evidence>
<proteinExistence type="predicted"/>
<dbReference type="PROSITE" id="PS00109">
    <property type="entry name" value="PROTEIN_KINASE_TYR"/>
    <property type="match status" value="1"/>
</dbReference>
<dbReference type="GO" id="GO:0005005">
    <property type="term" value="F:transmembrane-ephrin receptor activity"/>
    <property type="evidence" value="ECO:0007669"/>
    <property type="project" value="TreeGrafter"/>
</dbReference>
<keyword evidence="3" id="KW-1003">Cell membrane</keyword>
<evidence type="ECO:0000256" key="2">
    <source>
        <dbReference type="ARBA" id="ARBA00011902"/>
    </source>
</evidence>
<name>A0A813X7D6_ADIRI</name>
<gene>
    <name evidence="16" type="ORF">EDS130_LOCUS8186</name>
</gene>
<comment type="caution">
    <text evidence="16">The sequence shown here is derived from an EMBL/GenBank/DDBJ whole genome shotgun (WGS) entry which is preliminary data.</text>
</comment>